<dbReference type="HOGENOM" id="CLU_3219760_0_0_6"/>
<organism evidence="1 2">
    <name type="scientific">Paraglaciecola psychrophila 170</name>
    <dbReference type="NCBI Taxonomy" id="1129794"/>
    <lineage>
        <taxon>Bacteria</taxon>
        <taxon>Pseudomonadati</taxon>
        <taxon>Pseudomonadota</taxon>
        <taxon>Gammaproteobacteria</taxon>
        <taxon>Alteromonadales</taxon>
        <taxon>Alteromonadaceae</taxon>
        <taxon>Paraglaciecola</taxon>
    </lineage>
</organism>
<protein>
    <recommendedName>
        <fullName evidence="3">Transposase</fullName>
    </recommendedName>
</protein>
<gene>
    <name evidence="1" type="ORF">C427_5024</name>
</gene>
<evidence type="ECO:0008006" key="3">
    <source>
        <dbReference type="Google" id="ProtNLM"/>
    </source>
</evidence>
<dbReference type="Proteomes" id="UP000011864">
    <property type="component" value="Chromosome"/>
</dbReference>
<dbReference type="STRING" id="1129794.C427_5024"/>
<accession>M4RWT6</accession>
<proteinExistence type="predicted"/>
<dbReference type="AlphaFoldDB" id="M4RWT6"/>
<dbReference type="PATRIC" id="fig|1129794.4.peg.5012"/>
<name>M4RWT6_9ALTE</name>
<dbReference type="KEGG" id="gps:C427_5024"/>
<evidence type="ECO:0000313" key="2">
    <source>
        <dbReference type="Proteomes" id="UP000011864"/>
    </source>
</evidence>
<keyword evidence="2" id="KW-1185">Reference proteome</keyword>
<evidence type="ECO:0000313" key="1">
    <source>
        <dbReference type="EMBL" id="AGH47123.1"/>
    </source>
</evidence>
<reference evidence="1 2" key="1">
    <citation type="journal article" date="2013" name="Genome Announc.">
        <title>Complete Genome Sequence of Glaciecola psychrophila Strain 170T.</title>
        <authorList>
            <person name="Yin J."/>
            <person name="Chen J."/>
            <person name="Liu G."/>
            <person name="Yu Y."/>
            <person name="Song L."/>
            <person name="Wang X."/>
            <person name="Qu X."/>
        </authorList>
    </citation>
    <scope>NUCLEOTIDE SEQUENCE [LARGE SCALE GENOMIC DNA]</scope>
    <source>
        <strain evidence="1 2">170</strain>
    </source>
</reference>
<sequence length="46" mass="5368">MSNHVHVVLHVHVEKALGWGNKQVLSLWHTLYKSTLLTQKFMRVNS</sequence>
<dbReference type="EMBL" id="CP003837">
    <property type="protein sequence ID" value="AGH47123.1"/>
    <property type="molecule type" value="Genomic_DNA"/>
</dbReference>